<feature type="transmembrane region" description="Helical" evidence="1">
    <location>
        <begin position="44"/>
        <end position="68"/>
    </location>
</feature>
<keyword evidence="1" id="KW-0812">Transmembrane</keyword>
<protein>
    <submittedName>
        <fullName evidence="3">CPBP family intramembrane metalloprotease</fullName>
    </submittedName>
</protein>
<dbReference type="RefSeq" id="WP_144064954.1">
    <property type="nucleotide sequence ID" value="NZ_VJZL01000028.1"/>
</dbReference>
<keyword evidence="1" id="KW-1133">Transmembrane helix</keyword>
<proteinExistence type="predicted"/>
<keyword evidence="3" id="KW-0645">Protease</keyword>
<feature type="transmembrane region" description="Helical" evidence="1">
    <location>
        <begin position="179"/>
        <end position="208"/>
    </location>
</feature>
<sequence>MQTTNNTIYLFSYVLFFVLSWIGKTYNSNRLINDNGAFTSRPGNLIGFHIIGIIVLGLVPVILLKHSILEVLTGNKTPDLLLVFLYLLIFMVMVTIAFKQSKSAYEKKQGSSENRTHLSPDFFISYFIIRALFLFVYELWFRGFLLFDCISWVGTPLAVLVNIFLYVSVHIFNSKKEMWACFPFGILVCFLSILFDAAWPAIILHIGFSSVYELSMYRFNLNNFKIAKS</sequence>
<gene>
    <name evidence="3" type="ORF">FNW11_13415</name>
</gene>
<accession>A0A553BFK0</accession>
<dbReference type="GO" id="GO:0008237">
    <property type="term" value="F:metallopeptidase activity"/>
    <property type="evidence" value="ECO:0007669"/>
    <property type="project" value="UniProtKB-KW"/>
</dbReference>
<dbReference type="Pfam" id="PF02517">
    <property type="entry name" value="Rce1-like"/>
    <property type="match status" value="1"/>
</dbReference>
<dbReference type="EMBL" id="VJZL01000028">
    <property type="protein sequence ID" value="TRX07018.1"/>
    <property type="molecule type" value="Genomic_DNA"/>
</dbReference>
<evidence type="ECO:0000313" key="4">
    <source>
        <dbReference type="Proteomes" id="UP000318669"/>
    </source>
</evidence>
<feature type="transmembrane region" description="Helical" evidence="1">
    <location>
        <begin position="118"/>
        <end position="137"/>
    </location>
</feature>
<feature type="transmembrane region" description="Helical" evidence="1">
    <location>
        <begin position="6"/>
        <end position="23"/>
    </location>
</feature>
<keyword evidence="3" id="KW-0482">Metalloprotease</keyword>
<dbReference type="InterPro" id="IPR003675">
    <property type="entry name" value="Rce1/LyrA-like_dom"/>
</dbReference>
<dbReference type="AlphaFoldDB" id="A0A553BFK0"/>
<evidence type="ECO:0000259" key="2">
    <source>
        <dbReference type="Pfam" id="PF02517"/>
    </source>
</evidence>
<feature type="transmembrane region" description="Helical" evidence="1">
    <location>
        <begin position="143"/>
        <end position="167"/>
    </location>
</feature>
<evidence type="ECO:0000256" key="1">
    <source>
        <dbReference type="SAM" id="Phobius"/>
    </source>
</evidence>
<dbReference type="OrthoDB" id="978156at2"/>
<feature type="transmembrane region" description="Helical" evidence="1">
    <location>
        <begin position="80"/>
        <end position="98"/>
    </location>
</feature>
<feature type="domain" description="CAAX prenyl protease 2/Lysostaphin resistance protein A-like" evidence="2">
    <location>
        <begin position="132"/>
        <end position="209"/>
    </location>
</feature>
<dbReference type="GO" id="GO:0004175">
    <property type="term" value="F:endopeptidase activity"/>
    <property type="evidence" value="ECO:0007669"/>
    <property type="project" value="UniProtKB-ARBA"/>
</dbReference>
<dbReference type="GO" id="GO:0006508">
    <property type="term" value="P:proteolysis"/>
    <property type="evidence" value="ECO:0007669"/>
    <property type="project" value="UniProtKB-KW"/>
</dbReference>
<keyword evidence="1" id="KW-0472">Membrane</keyword>
<keyword evidence="3" id="KW-0378">Hydrolase</keyword>
<name>A0A553BFK0_9FLAO</name>
<comment type="caution">
    <text evidence="3">The sequence shown here is derived from an EMBL/GenBank/DDBJ whole genome shotgun (WGS) entry which is preliminary data.</text>
</comment>
<organism evidence="3 4">
    <name type="scientific">Flavobacterium gawalongense</name>
    <dbReference type="NCBI Taxonomy" id="2594432"/>
    <lineage>
        <taxon>Bacteria</taxon>
        <taxon>Pseudomonadati</taxon>
        <taxon>Bacteroidota</taxon>
        <taxon>Flavobacteriia</taxon>
        <taxon>Flavobacteriales</taxon>
        <taxon>Flavobacteriaceae</taxon>
        <taxon>Flavobacterium</taxon>
    </lineage>
</organism>
<evidence type="ECO:0000313" key="3">
    <source>
        <dbReference type="EMBL" id="TRX07018.1"/>
    </source>
</evidence>
<reference evidence="3 4" key="1">
    <citation type="submission" date="2019-07" db="EMBL/GenBank/DDBJ databases">
        <title>Novel species of Flavobacterium.</title>
        <authorList>
            <person name="Liu Q."/>
            <person name="Xin Y.-H."/>
        </authorList>
    </citation>
    <scope>NUCLEOTIDE SEQUENCE [LARGE SCALE GENOMIC DNA]</scope>
    <source>
        <strain evidence="3 4">GSR22</strain>
    </source>
</reference>
<dbReference type="GO" id="GO:0080120">
    <property type="term" value="P:CAAX-box protein maturation"/>
    <property type="evidence" value="ECO:0007669"/>
    <property type="project" value="UniProtKB-ARBA"/>
</dbReference>
<dbReference type="Proteomes" id="UP000318669">
    <property type="component" value="Unassembled WGS sequence"/>
</dbReference>